<accession>A0ABR9Y1I5</accession>
<evidence type="ECO:0000313" key="3">
    <source>
        <dbReference type="Proteomes" id="UP000623107"/>
    </source>
</evidence>
<feature type="domain" description="HTH cro/C1-type" evidence="1">
    <location>
        <begin position="23"/>
        <end position="77"/>
    </location>
</feature>
<proteinExistence type="predicted"/>
<dbReference type="PROSITE" id="PS50943">
    <property type="entry name" value="HTH_CROC1"/>
    <property type="match status" value="1"/>
</dbReference>
<dbReference type="InterPro" id="IPR001387">
    <property type="entry name" value="Cro/C1-type_HTH"/>
</dbReference>
<keyword evidence="3" id="KW-1185">Reference proteome</keyword>
<sequence length="121" mass="13360">MTTPKPSRKKTPTPASIAMGLRIRTQREHLGFTQAKLAAMLGVTVNAITQYETGRASPRRERVPALLKALGKSIGWLLTGDEPAEEVKAQTQQEQTILLKARNLSPESQDILIKMIEALQK</sequence>
<dbReference type="Gene3D" id="1.10.260.40">
    <property type="entry name" value="lambda repressor-like DNA-binding domains"/>
    <property type="match status" value="1"/>
</dbReference>
<dbReference type="SUPFAM" id="SSF47413">
    <property type="entry name" value="lambda repressor-like DNA-binding domains"/>
    <property type="match status" value="1"/>
</dbReference>
<dbReference type="RefSeq" id="WP_194258481.1">
    <property type="nucleotide sequence ID" value="NZ_JABCQG010000001.1"/>
</dbReference>
<dbReference type="Proteomes" id="UP000623107">
    <property type="component" value="Unassembled WGS sequence"/>
</dbReference>
<dbReference type="Pfam" id="PF01381">
    <property type="entry name" value="HTH_3"/>
    <property type="match status" value="1"/>
</dbReference>
<dbReference type="InterPro" id="IPR010982">
    <property type="entry name" value="Lambda_DNA-bd_dom_sf"/>
</dbReference>
<reference evidence="2" key="2">
    <citation type="submission" date="2020-11" db="EMBL/GenBank/DDBJ databases">
        <title>Description of novel Gluconobacter species.</title>
        <authorList>
            <person name="Cleenwerck I."/>
            <person name="Cnockaert M."/>
            <person name="Borremans W."/>
            <person name="Wieme A.D."/>
            <person name="De Vuyst L."/>
            <person name="Vandamme P."/>
        </authorList>
    </citation>
    <scope>NUCLEOTIDE SEQUENCE</scope>
    <source>
        <strain evidence="2">LMG 31484</strain>
    </source>
</reference>
<name>A0ABR9Y1I5_9PROT</name>
<comment type="caution">
    <text evidence="2">The sequence shown here is derived from an EMBL/GenBank/DDBJ whole genome shotgun (WGS) entry which is preliminary data.</text>
</comment>
<evidence type="ECO:0000259" key="1">
    <source>
        <dbReference type="PROSITE" id="PS50943"/>
    </source>
</evidence>
<gene>
    <name evidence="2" type="ORF">HKD24_00140</name>
</gene>
<reference evidence="2" key="1">
    <citation type="submission" date="2020-04" db="EMBL/GenBank/DDBJ databases">
        <authorList>
            <person name="Sombolestani A."/>
        </authorList>
    </citation>
    <scope>NUCLEOTIDE SEQUENCE</scope>
    <source>
        <strain evidence="2">LMG 31484</strain>
    </source>
</reference>
<organism evidence="2 3">
    <name type="scientific">Gluconobacter vitians</name>
    <dbReference type="NCBI Taxonomy" id="2728102"/>
    <lineage>
        <taxon>Bacteria</taxon>
        <taxon>Pseudomonadati</taxon>
        <taxon>Pseudomonadota</taxon>
        <taxon>Alphaproteobacteria</taxon>
        <taxon>Acetobacterales</taxon>
        <taxon>Acetobacteraceae</taxon>
        <taxon>Gluconobacter</taxon>
    </lineage>
</organism>
<protein>
    <submittedName>
        <fullName evidence="2">Helix-turn-helix transcriptional regulator</fullName>
    </submittedName>
</protein>
<dbReference type="SMART" id="SM00530">
    <property type="entry name" value="HTH_XRE"/>
    <property type="match status" value="1"/>
</dbReference>
<dbReference type="EMBL" id="JABCQG010000001">
    <property type="protein sequence ID" value="MBF0857626.1"/>
    <property type="molecule type" value="Genomic_DNA"/>
</dbReference>
<evidence type="ECO:0000313" key="2">
    <source>
        <dbReference type="EMBL" id="MBF0857626.1"/>
    </source>
</evidence>
<dbReference type="CDD" id="cd00093">
    <property type="entry name" value="HTH_XRE"/>
    <property type="match status" value="1"/>
</dbReference>